<protein>
    <submittedName>
        <fullName evidence="2">Uncharacterized protein</fullName>
    </submittedName>
</protein>
<proteinExistence type="predicted"/>
<feature type="transmembrane region" description="Helical" evidence="1">
    <location>
        <begin position="46"/>
        <end position="78"/>
    </location>
</feature>
<sequence>MRLTEALNQRETRLLVALLLVFNAIPLIGGSIVFITTFVINFGVALIVQLTATVITLAFVLPTVLVCSTTAAALFLLIRIVSEYVDLFADRDTPPAMTTVLETTVPQAALLPYPVIPRPHLNVKLD</sequence>
<organism evidence="2 3">
    <name type="scientific">Pristionchus pacificus</name>
    <name type="common">Parasitic nematode worm</name>
    <dbReference type="NCBI Taxonomy" id="54126"/>
    <lineage>
        <taxon>Eukaryota</taxon>
        <taxon>Metazoa</taxon>
        <taxon>Ecdysozoa</taxon>
        <taxon>Nematoda</taxon>
        <taxon>Chromadorea</taxon>
        <taxon>Rhabditida</taxon>
        <taxon>Rhabditina</taxon>
        <taxon>Diplogasteromorpha</taxon>
        <taxon>Diplogasteroidea</taxon>
        <taxon>Neodiplogasteridae</taxon>
        <taxon>Pristionchus</taxon>
    </lineage>
</organism>
<accession>A0A8R1V6P2</accession>
<keyword evidence="1" id="KW-0472">Membrane</keyword>
<reference evidence="2" key="2">
    <citation type="submission" date="2022-06" db="UniProtKB">
        <authorList>
            <consortium name="EnsemblMetazoa"/>
        </authorList>
    </citation>
    <scope>IDENTIFICATION</scope>
    <source>
        <strain evidence="2">PS312</strain>
    </source>
</reference>
<feature type="transmembrane region" description="Helical" evidence="1">
    <location>
        <begin position="12"/>
        <end position="40"/>
    </location>
</feature>
<dbReference type="EnsemblMetazoa" id="PPA47281.1">
    <property type="protein sequence ID" value="PPA47281.1"/>
    <property type="gene ID" value="WBGene00305176"/>
</dbReference>
<evidence type="ECO:0000313" key="3">
    <source>
        <dbReference type="Proteomes" id="UP000005239"/>
    </source>
</evidence>
<dbReference type="Proteomes" id="UP000005239">
    <property type="component" value="Unassembled WGS sequence"/>
</dbReference>
<dbReference type="AlphaFoldDB" id="A0A8R1V6P2"/>
<keyword evidence="1" id="KW-0812">Transmembrane</keyword>
<keyword evidence="1" id="KW-1133">Transmembrane helix</keyword>
<keyword evidence="3" id="KW-1185">Reference proteome</keyword>
<gene>
    <name evidence="2" type="primary">WBGene00305176</name>
</gene>
<reference evidence="3" key="1">
    <citation type="journal article" date="2008" name="Nat. Genet.">
        <title>The Pristionchus pacificus genome provides a unique perspective on nematode lifestyle and parasitism.</title>
        <authorList>
            <person name="Dieterich C."/>
            <person name="Clifton S.W."/>
            <person name="Schuster L.N."/>
            <person name="Chinwalla A."/>
            <person name="Delehaunty K."/>
            <person name="Dinkelacker I."/>
            <person name="Fulton L."/>
            <person name="Fulton R."/>
            <person name="Godfrey J."/>
            <person name="Minx P."/>
            <person name="Mitreva M."/>
            <person name="Roeseler W."/>
            <person name="Tian H."/>
            <person name="Witte H."/>
            <person name="Yang S.P."/>
            <person name="Wilson R.K."/>
            <person name="Sommer R.J."/>
        </authorList>
    </citation>
    <scope>NUCLEOTIDE SEQUENCE [LARGE SCALE GENOMIC DNA]</scope>
    <source>
        <strain evidence="3">PS312</strain>
    </source>
</reference>
<evidence type="ECO:0000313" key="2">
    <source>
        <dbReference type="EnsemblMetazoa" id="PPA47281.1"/>
    </source>
</evidence>
<name>A0A8R1V6P2_PRIPA</name>
<evidence type="ECO:0000256" key="1">
    <source>
        <dbReference type="SAM" id="Phobius"/>
    </source>
</evidence>